<evidence type="ECO:0000313" key="1">
    <source>
        <dbReference type="EMBL" id="KWZ81120.1"/>
    </source>
</evidence>
<dbReference type="AlphaFoldDB" id="A0A133KNX7"/>
<proteinExistence type="predicted"/>
<gene>
    <name evidence="1" type="ORF">HMPREF3196_01266</name>
</gene>
<dbReference type="Proteomes" id="UP000070092">
    <property type="component" value="Unassembled WGS sequence"/>
</dbReference>
<organism evidence="1 2">
    <name type="scientific">Bifidobacterium bifidum</name>
    <dbReference type="NCBI Taxonomy" id="1681"/>
    <lineage>
        <taxon>Bacteria</taxon>
        <taxon>Bacillati</taxon>
        <taxon>Actinomycetota</taxon>
        <taxon>Actinomycetes</taxon>
        <taxon>Bifidobacteriales</taxon>
        <taxon>Bifidobacteriaceae</taxon>
        <taxon>Bifidobacterium</taxon>
    </lineage>
</organism>
<dbReference type="EMBL" id="LRPO01000034">
    <property type="protein sequence ID" value="KWZ81120.1"/>
    <property type="molecule type" value="Genomic_DNA"/>
</dbReference>
<reference evidence="1 2" key="1">
    <citation type="submission" date="2016-01" db="EMBL/GenBank/DDBJ databases">
        <authorList>
            <person name="Oliw E.H."/>
        </authorList>
    </citation>
    <scope>NUCLEOTIDE SEQUENCE [LARGE SCALE GENOMIC DNA]</scope>
    <source>
        <strain evidence="1 2">MJR8628B</strain>
    </source>
</reference>
<comment type="caution">
    <text evidence="1">The sequence shown here is derived from an EMBL/GenBank/DDBJ whole genome shotgun (WGS) entry which is preliminary data.</text>
</comment>
<accession>A0A133KNX7</accession>
<feature type="non-terminal residue" evidence="1">
    <location>
        <position position="45"/>
    </location>
</feature>
<protein>
    <submittedName>
        <fullName evidence="1">Uncharacterized protein</fullName>
    </submittedName>
</protein>
<name>A0A133KNX7_BIFBI</name>
<evidence type="ECO:0000313" key="2">
    <source>
        <dbReference type="Proteomes" id="UP000070092"/>
    </source>
</evidence>
<dbReference type="PATRIC" id="fig|1681.53.peg.1244"/>
<sequence>MRGFLTFPHKRSYGRSPEFRASSIFFVHFGRMQSHTFLIENRSLR</sequence>